<sequence length="599" mass="67479">MAYALVMLDTDRIKNYVFSTDRLREIRGASSILDRLNREVMGAIAKDLDPNARVVYANGGSGLFLLAEDKAEEFVRRVQARYREETQGGATVTGAVQRLPAELAESDLWQANLSQQLDLLRYKLRRAKDCPPAIVALPSHPLLRLCDSCGLEYAAGQSPWREPRQEEQRYCPVCLQKRREDAQIKKSIERMAARPQEVSPDSDEEAKRAVLWANLISRLNRIAPDYFLEDGKPIVPKRPHDIDTLRAVASSGRGSVRDYLGLIYADGNGMGSRVEKLSTLKQVKEFAGDIDSAIYDALASAVAEHLKPVLVKGLLDEEDNEEENGQARQEAQPEGDYFFPFDVLLLGGDDLMLLTSGDRALNVALEVARVFRKKAGGQQGTLSVGVVFAPLKYPFGLMHDLAENALRFAKKQARVDQWRDAGDGDDTRINFLVVAGAGTHEFDYLYKTVYCRREAGTEFRATLRPYRLPVLEDLLQAIRGAKRLGFPRSKLHQLREAVLRMNRTSAVLEALTALQGCRDREREFLLRWLYEFSQRYLLLGSQSGTNSGNIQGFPRVIFPWSRLQGQSQSEQEIYLTPLLDLVELYDFVTAQEGERESED</sequence>
<dbReference type="EMBL" id="MCIF01000002">
    <property type="protein sequence ID" value="RAQ96016.1"/>
    <property type="molecule type" value="Genomic_DNA"/>
</dbReference>
<organism evidence="4 5">
    <name type="scientific">Thermogemmatispora tikiterensis</name>
    <dbReference type="NCBI Taxonomy" id="1825093"/>
    <lineage>
        <taxon>Bacteria</taxon>
        <taxon>Bacillati</taxon>
        <taxon>Chloroflexota</taxon>
        <taxon>Ktedonobacteria</taxon>
        <taxon>Thermogemmatisporales</taxon>
        <taxon>Thermogemmatisporaceae</taxon>
        <taxon>Thermogemmatispora</taxon>
    </lineage>
</organism>
<keyword evidence="5" id="KW-1185">Reference proteome</keyword>
<accession>A0A328VEB1</accession>
<evidence type="ECO:0000313" key="4">
    <source>
        <dbReference type="EMBL" id="RAQ96016.1"/>
    </source>
</evidence>
<keyword evidence="1" id="KW-0547">Nucleotide-binding</keyword>
<dbReference type="AlphaFoldDB" id="A0A328VEB1"/>
<reference evidence="4 5" key="1">
    <citation type="submission" date="2016-08" db="EMBL/GenBank/DDBJ databases">
        <title>Analysis of Carbohydrate Active Enzymes in Thermogemmatispora T81 Reveals Carbohydrate Degradation Ability.</title>
        <authorList>
            <person name="Tomazini A."/>
            <person name="Lal S."/>
            <person name="Stott M."/>
            <person name="Henrissat B."/>
            <person name="Polikarpov I."/>
            <person name="Sparling R."/>
            <person name="Levin D.B."/>
        </authorList>
    </citation>
    <scope>NUCLEOTIDE SEQUENCE [LARGE SCALE GENOMIC DNA]</scope>
    <source>
        <strain evidence="4 5">T81</strain>
    </source>
</reference>
<proteinExistence type="predicted"/>
<dbReference type="InterPro" id="IPR054767">
    <property type="entry name" value="Cas10-Cmr2_palm2"/>
</dbReference>
<gene>
    <name evidence="4" type="ORF">A4R35_10765</name>
</gene>
<comment type="caution">
    <text evidence="4">The sequence shown here is derived from an EMBL/GenBank/DDBJ whole genome shotgun (WGS) entry which is preliminary data.</text>
</comment>
<evidence type="ECO:0000256" key="2">
    <source>
        <dbReference type="ARBA" id="ARBA00023118"/>
    </source>
</evidence>
<dbReference type="GO" id="GO:0000166">
    <property type="term" value="F:nucleotide binding"/>
    <property type="evidence" value="ECO:0007669"/>
    <property type="project" value="UniProtKB-KW"/>
</dbReference>
<keyword evidence="2" id="KW-0051">Antiviral defense</keyword>
<dbReference type="Proteomes" id="UP000248706">
    <property type="component" value="Unassembled WGS sequence"/>
</dbReference>
<evidence type="ECO:0000256" key="1">
    <source>
        <dbReference type="ARBA" id="ARBA00022741"/>
    </source>
</evidence>
<protein>
    <recommendedName>
        <fullName evidence="3">Cas10/Cmr2 second palm domain-containing protein</fullName>
    </recommendedName>
</protein>
<evidence type="ECO:0000259" key="3">
    <source>
        <dbReference type="Pfam" id="PF22335"/>
    </source>
</evidence>
<dbReference type="GO" id="GO:0051607">
    <property type="term" value="P:defense response to virus"/>
    <property type="evidence" value="ECO:0007669"/>
    <property type="project" value="UniProtKB-KW"/>
</dbReference>
<dbReference type="Pfam" id="PF22335">
    <property type="entry name" value="Cas10-Cmr2_palm2"/>
    <property type="match status" value="1"/>
</dbReference>
<dbReference type="Gene3D" id="3.30.70.270">
    <property type="match status" value="1"/>
</dbReference>
<name>A0A328VEB1_9CHLR</name>
<evidence type="ECO:0000313" key="5">
    <source>
        <dbReference type="Proteomes" id="UP000248706"/>
    </source>
</evidence>
<feature type="domain" description="Cas10/Cmr2 second palm" evidence="3">
    <location>
        <begin position="259"/>
        <end position="413"/>
    </location>
</feature>
<dbReference type="InterPro" id="IPR043128">
    <property type="entry name" value="Rev_trsase/Diguanyl_cyclase"/>
</dbReference>